<dbReference type="PANTHER" id="PTHR10010">
    <property type="entry name" value="SOLUTE CARRIER FAMILY 34 SODIUM PHOSPHATE , MEMBER 2-RELATED"/>
    <property type="match status" value="1"/>
</dbReference>
<proteinExistence type="predicted"/>
<dbReference type="PANTHER" id="PTHR10010:SF46">
    <property type="entry name" value="SODIUM-DEPENDENT PHOSPHATE TRANSPORT PROTEIN 2B"/>
    <property type="match status" value="1"/>
</dbReference>
<keyword evidence="7" id="KW-0732">Signal</keyword>
<accession>A0ABV6IQF5</accession>
<organism evidence="8 9">
    <name type="scientific">Muricoccus vinaceus</name>
    <dbReference type="NCBI Taxonomy" id="424704"/>
    <lineage>
        <taxon>Bacteria</taxon>
        <taxon>Pseudomonadati</taxon>
        <taxon>Pseudomonadota</taxon>
        <taxon>Alphaproteobacteria</taxon>
        <taxon>Acetobacterales</taxon>
        <taxon>Roseomonadaceae</taxon>
        <taxon>Muricoccus</taxon>
    </lineage>
</organism>
<keyword evidence="9" id="KW-1185">Reference proteome</keyword>
<reference evidence="8 9" key="1">
    <citation type="submission" date="2024-09" db="EMBL/GenBank/DDBJ databases">
        <authorList>
            <person name="Sun Q."/>
            <person name="Mori K."/>
        </authorList>
    </citation>
    <scope>NUCLEOTIDE SEQUENCE [LARGE SCALE GENOMIC DNA]</scope>
    <source>
        <strain evidence="8 9">CCM 7468</strain>
    </source>
</reference>
<evidence type="ECO:0000256" key="3">
    <source>
        <dbReference type="ARBA" id="ARBA00022692"/>
    </source>
</evidence>
<dbReference type="Pfam" id="PF02690">
    <property type="entry name" value="Na_Pi_cotrans"/>
    <property type="match status" value="2"/>
</dbReference>
<name>A0ABV6IQF5_9PROT</name>
<feature type="chain" id="PRO_5046319537" evidence="7">
    <location>
        <begin position="25"/>
        <end position="359"/>
    </location>
</feature>
<dbReference type="NCBIfam" id="NF037997">
    <property type="entry name" value="Na_Pi_symport"/>
    <property type="match status" value="1"/>
</dbReference>
<comment type="subcellular location">
    <subcellularLocation>
        <location evidence="1">Cell membrane</location>
        <topology evidence="1">Multi-pass membrane protein</topology>
    </subcellularLocation>
</comment>
<feature type="transmembrane region" description="Helical" evidence="6">
    <location>
        <begin position="206"/>
        <end position="231"/>
    </location>
</feature>
<keyword evidence="5 6" id="KW-0472">Membrane</keyword>
<evidence type="ECO:0000256" key="2">
    <source>
        <dbReference type="ARBA" id="ARBA00022475"/>
    </source>
</evidence>
<evidence type="ECO:0000256" key="1">
    <source>
        <dbReference type="ARBA" id="ARBA00004651"/>
    </source>
</evidence>
<evidence type="ECO:0000256" key="6">
    <source>
        <dbReference type="SAM" id="Phobius"/>
    </source>
</evidence>
<feature type="transmembrane region" description="Helical" evidence="6">
    <location>
        <begin position="315"/>
        <end position="336"/>
    </location>
</feature>
<evidence type="ECO:0000256" key="4">
    <source>
        <dbReference type="ARBA" id="ARBA00022989"/>
    </source>
</evidence>
<feature type="signal peptide" evidence="7">
    <location>
        <begin position="1"/>
        <end position="24"/>
    </location>
</feature>
<sequence>MRRTLFPRSALGLAVCLLGGAAWAQNGGGRPEVDWVELAMGFLGGLVLFLFGVSQLAEGLREAAGERVKSLLGRATDGPVRGLLTGVVATTLLDSSSVTIILLIGLVDAGLMGFAQALPVILGSNIGTTVSSQIFALGVDEYAPVMMLAGLLLRALSSRDDVKAGGTALLGVGLVLFGLHVLSDAVEPLRDHPVVLDWIKGMSTPLLGVLAGAAFTLLIQSSSATLGVVIVMAGQGLIELPTGLAIMLGAEIGTCSDTLVATVGRSRHAVRAGVFHLLFNCVSVAIGVLLIDWLAAFARFTSGEVPNQIANAHVAFNLVGAAVFLPFSARIAALLARAIPDRGAPGGVGQTEPVPRPAE</sequence>
<feature type="transmembrane region" description="Helical" evidence="6">
    <location>
        <begin position="40"/>
        <end position="60"/>
    </location>
</feature>
<feature type="transmembrane region" description="Helical" evidence="6">
    <location>
        <begin position="168"/>
        <end position="186"/>
    </location>
</feature>
<protein>
    <submittedName>
        <fullName evidence="8">Na/Pi cotransporter family protein</fullName>
    </submittedName>
</protein>
<dbReference type="EMBL" id="JBHLVZ010000014">
    <property type="protein sequence ID" value="MFC0385787.1"/>
    <property type="molecule type" value="Genomic_DNA"/>
</dbReference>
<evidence type="ECO:0000313" key="8">
    <source>
        <dbReference type="EMBL" id="MFC0385787.1"/>
    </source>
</evidence>
<keyword evidence="4 6" id="KW-1133">Transmembrane helix</keyword>
<evidence type="ECO:0000313" key="9">
    <source>
        <dbReference type="Proteomes" id="UP001589789"/>
    </source>
</evidence>
<dbReference type="Proteomes" id="UP001589789">
    <property type="component" value="Unassembled WGS sequence"/>
</dbReference>
<feature type="transmembrane region" description="Helical" evidence="6">
    <location>
        <begin position="134"/>
        <end position="156"/>
    </location>
</feature>
<keyword evidence="2" id="KW-1003">Cell membrane</keyword>
<feature type="transmembrane region" description="Helical" evidence="6">
    <location>
        <begin position="274"/>
        <end position="295"/>
    </location>
</feature>
<feature type="transmembrane region" description="Helical" evidence="6">
    <location>
        <begin position="100"/>
        <end position="122"/>
    </location>
</feature>
<gene>
    <name evidence="8" type="ORF">ACFFIC_09475</name>
</gene>
<evidence type="ECO:0000256" key="5">
    <source>
        <dbReference type="ARBA" id="ARBA00023136"/>
    </source>
</evidence>
<evidence type="ECO:0000256" key="7">
    <source>
        <dbReference type="SAM" id="SignalP"/>
    </source>
</evidence>
<comment type="caution">
    <text evidence="8">The sequence shown here is derived from an EMBL/GenBank/DDBJ whole genome shotgun (WGS) entry which is preliminary data.</text>
</comment>
<dbReference type="InterPro" id="IPR003841">
    <property type="entry name" value="Na/Pi_transpt"/>
</dbReference>
<dbReference type="RefSeq" id="WP_377049936.1">
    <property type="nucleotide sequence ID" value="NZ_JBHLVZ010000014.1"/>
</dbReference>
<keyword evidence="3 6" id="KW-0812">Transmembrane</keyword>